<keyword evidence="2" id="KW-1185">Reference proteome</keyword>
<protein>
    <submittedName>
        <fullName evidence="1">Uncharacterized protein</fullName>
    </submittedName>
</protein>
<gene>
    <name evidence="1" type="ORF">V1477_020600</name>
</gene>
<organism evidence="1 2">
    <name type="scientific">Vespula maculifrons</name>
    <name type="common">Eastern yellow jacket</name>
    <name type="synonym">Wasp</name>
    <dbReference type="NCBI Taxonomy" id="7453"/>
    <lineage>
        <taxon>Eukaryota</taxon>
        <taxon>Metazoa</taxon>
        <taxon>Ecdysozoa</taxon>
        <taxon>Arthropoda</taxon>
        <taxon>Hexapoda</taxon>
        <taxon>Insecta</taxon>
        <taxon>Pterygota</taxon>
        <taxon>Neoptera</taxon>
        <taxon>Endopterygota</taxon>
        <taxon>Hymenoptera</taxon>
        <taxon>Apocrita</taxon>
        <taxon>Aculeata</taxon>
        <taxon>Vespoidea</taxon>
        <taxon>Vespidae</taxon>
        <taxon>Vespinae</taxon>
        <taxon>Vespula</taxon>
    </lineage>
</organism>
<evidence type="ECO:0000313" key="2">
    <source>
        <dbReference type="Proteomes" id="UP001607303"/>
    </source>
</evidence>
<dbReference type="AlphaFoldDB" id="A0ABD2APH4"/>
<evidence type="ECO:0000313" key="1">
    <source>
        <dbReference type="EMBL" id="KAL2721780.1"/>
    </source>
</evidence>
<name>A0ABD2APH4_VESMC</name>
<reference evidence="1 2" key="1">
    <citation type="journal article" date="2024" name="Ann. Entomol. Soc. Am.">
        <title>Genomic analyses of the southern and eastern yellowjacket wasps (Hymenoptera: Vespidae) reveal evolutionary signatures of social life.</title>
        <authorList>
            <person name="Catto M.A."/>
            <person name="Caine P.B."/>
            <person name="Orr S.E."/>
            <person name="Hunt B.G."/>
            <person name="Goodisman M.A.D."/>
        </authorList>
    </citation>
    <scope>NUCLEOTIDE SEQUENCE [LARGE SCALE GENOMIC DNA]</scope>
    <source>
        <strain evidence="1">232</strain>
        <tissue evidence="1">Head and thorax</tissue>
    </source>
</reference>
<proteinExistence type="predicted"/>
<sequence>MVAGFAIFMKYRYPKNLVGCSRSDTIWFLDKNHFSFTCRHLAPAWLRRTRTIRKHGNQWIEAHVCLCSRLTQSATVCDEERSIILEKLRGILWYLGTKETRLVSTLAIRLLSSTLNPWSSDMRRKIK</sequence>
<dbReference type="EMBL" id="JAYRBN010000116">
    <property type="protein sequence ID" value="KAL2721780.1"/>
    <property type="molecule type" value="Genomic_DNA"/>
</dbReference>
<accession>A0ABD2APH4</accession>
<dbReference type="Proteomes" id="UP001607303">
    <property type="component" value="Unassembled WGS sequence"/>
</dbReference>
<comment type="caution">
    <text evidence="1">The sequence shown here is derived from an EMBL/GenBank/DDBJ whole genome shotgun (WGS) entry which is preliminary data.</text>
</comment>